<dbReference type="InterPro" id="IPR018282">
    <property type="entry name" value="Ribosomal_eS6_CS"/>
</dbReference>
<protein>
    <recommendedName>
        <fullName evidence="8">40S ribosomal protein S6</fullName>
    </recommendedName>
</protein>
<proteinExistence type="inferred from homology"/>
<evidence type="ECO:0000256" key="5">
    <source>
        <dbReference type="SAM" id="MobiDB-lite"/>
    </source>
</evidence>
<dbReference type="Gene3D" id="1.20.5.2650">
    <property type="match status" value="1"/>
</dbReference>
<dbReference type="PANTHER" id="PTHR11502">
    <property type="entry name" value="40S RIBOSOMAL PROTEIN S6"/>
    <property type="match status" value="1"/>
</dbReference>
<keyword evidence="4" id="KW-0175">Coiled coil</keyword>
<name>A0ABQ8CGD0_BRANA</name>
<comment type="similarity">
    <text evidence="1">Belongs to the eukaryotic ribosomal protein eS6 family.</text>
</comment>
<feature type="compositionally biased region" description="Low complexity" evidence="5">
    <location>
        <begin position="301"/>
        <end position="312"/>
    </location>
</feature>
<feature type="region of interest" description="Disordered" evidence="5">
    <location>
        <begin position="283"/>
        <end position="312"/>
    </location>
</feature>
<evidence type="ECO:0000256" key="2">
    <source>
        <dbReference type="ARBA" id="ARBA00022980"/>
    </source>
</evidence>
<evidence type="ECO:0000256" key="4">
    <source>
        <dbReference type="SAM" id="Coils"/>
    </source>
</evidence>
<evidence type="ECO:0000256" key="3">
    <source>
        <dbReference type="ARBA" id="ARBA00023274"/>
    </source>
</evidence>
<feature type="coiled-coil region" evidence="4">
    <location>
        <begin position="251"/>
        <end position="278"/>
    </location>
</feature>
<keyword evidence="2" id="KW-0689">Ribosomal protein</keyword>
<dbReference type="PROSITE" id="PS00578">
    <property type="entry name" value="RIBOSOMAL_S6E"/>
    <property type="match status" value="1"/>
</dbReference>
<organism evidence="6 7">
    <name type="scientific">Brassica napus</name>
    <name type="common">Rape</name>
    <dbReference type="NCBI Taxonomy" id="3708"/>
    <lineage>
        <taxon>Eukaryota</taxon>
        <taxon>Viridiplantae</taxon>
        <taxon>Streptophyta</taxon>
        <taxon>Embryophyta</taxon>
        <taxon>Tracheophyta</taxon>
        <taxon>Spermatophyta</taxon>
        <taxon>Magnoliopsida</taxon>
        <taxon>eudicotyledons</taxon>
        <taxon>Gunneridae</taxon>
        <taxon>Pentapetalae</taxon>
        <taxon>rosids</taxon>
        <taxon>malvids</taxon>
        <taxon>Brassicales</taxon>
        <taxon>Brassicaceae</taxon>
        <taxon>Brassiceae</taxon>
        <taxon>Brassica</taxon>
    </lineage>
</organism>
<keyword evidence="3" id="KW-0687">Ribonucleoprotein</keyword>
<accession>A0ABQ8CGD0</accession>
<evidence type="ECO:0008006" key="8">
    <source>
        <dbReference type="Google" id="ProtNLM"/>
    </source>
</evidence>
<dbReference type="EMBL" id="JAGKQM010000008">
    <property type="protein sequence ID" value="KAH0915415.1"/>
    <property type="molecule type" value="Genomic_DNA"/>
</dbReference>
<dbReference type="Proteomes" id="UP000824890">
    <property type="component" value="Unassembled WGS sequence"/>
</dbReference>
<evidence type="ECO:0000256" key="1">
    <source>
        <dbReference type="ARBA" id="ARBA00009312"/>
    </source>
</evidence>
<keyword evidence="7" id="KW-1185">Reference proteome</keyword>
<dbReference type="Pfam" id="PF01092">
    <property type="entry name" value="Ribosomal_S6e"/>
    <property type="match status" value="1"/>
</dbReference>
<comment type="caution">
    <text evidence="6">The sequence shown here is derived from an EMBL/GenBank/DDBJ whole genome shotgun (WGS) entry which is preliminary data.</text>
</comment>
<feature type="compositionally biased region" description="Basic and acidic residues" evidence="5">
    <location>
        <begin position="283"/>
        <end position="295"/>
    </location>
</feature>
<evidence type="ECO:0000313" key="7">
    <source>
        <dbReference type="Proteomes" id="UP000824890"/>
    </source>
</evidence>
<reference evidence="6 7" key="1">
    <citation type="submission" date="2021-05" db="EMBL/GenBank/DDBJ databases">
        <title>Genome Assembly of Synthetic Allotetraploid Brassica napus Reveals Homoeologous Exchanges between Subgenomes.</title>
        <authorList>
            <person name="Davis J.T."/>
        </authorList>
    </citation>
    <scope>NUCLEOTIDE SEQUENCE [LARGE SCALE GENOMIC DNA]</scope>
    <source>
        <strain evidence="7">cv. Da-Ae</strain>
        <tissue evidence="6">Seedling</tissue>
    </source>
</reference>
<evidence type="ECO:0000313" key="6">
    <source>
        <dbReference type="EMBL" id="KAH0915415.1"/>
    </source>
</evidence>
<sequence>MHEAKLAEPSRADVAKQMNLIGLNKNPTWHARCSPYSVFSKNPKRCRLPKPSLARGSCRPEKMKFNVANPTTGCQKKLEIDDDQKLRAFYDKRLSQEVSGDALGEEFKGYVFKIMGGCDKQGFPMKQGVLTPGRVRLLLHRGTPCFRGHGRRTGERRRKSVRGCIVSQDLSVLNLVIVKKGEKDLPGLTDTEKPRMRGPKRASKIRKLFNLTKEDDVRKYVNTYRRKFTNKKGKEVSKAPKIQRLVTPLTLQRKRARIADKKKRIAKANADAAEYQKLLASRLKEQRDKRSESLAKKRSRLSSAAAKPSVTA</sequence>
<gene>
    <name evidence="6" type="ORF">HID58_029861</name>
</gene>
<dbReference type="InterPro" id="IPR001377">
    <property type="entry name" value="Ribosomal_eS6"/>
</dbReference>
<dbReference type="SMART" id="SM01405">
    <property type="entry name" value="Ribosomal_S6e"/>
    <property type="match status" value="1"/>
</dbReference>